<comment type="caution">
    <text evidence="1">The sequence shown here is derived from an EMBL/GenBank/DDBJ whole genome shotgun (WGS) entry which is preliminary data.</text>
</comment>
<dbReference type="AlphaFoldDB" id="A0A0F9ECS4"/>
<name>A0A0F9ECS4_9ZZZZ</name>
<gene>
    <name evidence="1" type="ORF">LCGC14_2090620</name>
</gene>
<sequence>MKYFKVSRKHDESGVSGIGHVIDGIIFDDGTTVIKWLGDMSSIAIYKSFEDFKVIHIDSHPINETITEIREI</sequence>
<evidence type="ECO:0000313" key="1">
    <source>
        <dbReference type="EMBL" id="KKL71868.1"/>
    </source>
</evidence>
<proteinExistence type="predicted"/>
<protein>
    <submittedName>
        <fullName evidence="1">Uncharacterized protein</fullName>
    </submittedName>
</protein>
<dbReference type="EMBL" id="LAZR01025454">
    <property type="protein sequence ID" value="KKL71868.1"/>
    <property type="molecule type" value="Genomic_DNA"/>
</dbReference>
<reference evidence="1" key="1">
    <citation type="journal article" date="2015" name="Nature">
        <title>Complex archaea that bridge the gap between prokaryotes and eukaryotes.</title>
        <authorList>
            <person name="Spang A."/>
            <person name="Saw J.H."/>
            <person name="Jorgensen S.L."/>
            <person name="Zaremba-Niedzwiedzka K."/>
            <person name="Martijn J."/>
            <person name="Lind A.E."/>
            <person name="van Eijk R."/>
            <person name="Schleper C."/>
            <person name="Guy L."/>
            <person name="Ettema T.J."/>
        </authorList>
    </citation>
    <scope>NUCLEOTIDE SEQUENCE</scope>
</reference>
<accession>A0A0F9ECS4</accession>
<organism evidence="1">
    <name type="scientific">marine sediment metagenome</name>
    <dbReference type="NCBI Taxonomy" id="412755"/>
    <lineage>
        <taxon>unclassified sequences</taxon>
        <taxon>metagenomes</taxon>
        <taxon>ecological metagenomes</taxon>
    </lineage>
</organism>